<comment type="caution">
    <text evidence="6">The sequence shown here is derived from an EMBL/GenBank/DDBJ whole genome shotgun (WGS) entry which is preliminary data.</text>
</comment>
<dbReference type="EMBL" id="RXIC02000019">
    <property type="protein sequence ID" value="KAB1227840.1"/>
    <property type="molecule type" value="Genomic_DNA"/>
</dbReference>
<comment type="similarity">
    <text evidence="4">Belongs to the lipoxygenase family.</text>
</comment>
<keyword evidence="2" id="KW-0223">Dioxygenase</keyword>
<evidence type="ECO:0000259" key="5">
    <source>
        <dbReference type="PROSITE" id="PS51393"/>
    </source>
</evidence>
<dbReference type="Gene3D" id="3.10.450.60">
    <property type="match status" value="1"/>
</dbReference>
<dbReference type="GO" id="GO:0031408">
    <property type="term" value="P:oxylipin biosynthetic process"/>
    <property type="evidence" value="ECO:0007669"/>
    <property type="project" value="UniProtKB-UniRule"/>
</dbReference>
<keyword evidence="4" id="KW-0925">Oxylipin biosynthesis</keyword>
<evidence type="ECO:0000313" key="7">
    <source>
        <dbReference type="Proteomes" id="UP000516437"/>
    </source>
</evidence>
<reference evidence="6 7" key="1">
    <citation type="journal article" date="2019" name="Plant Biotechnol. J.">
        <title>The red bayberry genome and genetic basis of sex determination.</title>
        <authorList>
            <person name="Jia H.M."/>
            <person name="Jia H.J."/>
            <person name="Cai Q.L."/>
            <person name="Wang Y."/>
            <person name="Zhao H.B."/>
            <person name="Yang W.F."/>
            <person name="Wang G.Y."/>
            <person name="Li Y.H."/>
            <person name="Zhan D.L."/>
            <person name="Shen Y.T."/>
            <person name="Niu Q.F."/>
            <person name="Chang L."/>
            <person name="Qiu J."/>
            <person name="Zhao L."/>
            <person name="Xie H.B."/>
            <person name="Fu W.Y."/>
            <person name="Jin J."/>
            <person name="Li X.W."/>
            <person name="Jiao Y."/>
            <person name="Zhou C.C."/>
            <person name="Tu T."/>
            <person name="Chai C.Y."/>
            <person name="Gao J.L."/>
            <person name="Fan L.J."/>
            <person name="van de Weg E."/>
            <person name="Wang J.Y."/>
            <person name="Gao Z.S."/>
        </authorList>
    </citation>
    <scope>NUCLEOTIDE SEQUENCE [LARGE SCALE GENOMIC DNA]</scope>
    <source>
        <tissue evidence="6">Leaves</tissue>
    </source>
</reference>
<comment type="pathway">
    <text evidence="4">Lipid metabolism; oxylipin biosynthesis.</text>
</comment>
<comment type="function">
    <text evidence="4">Plant lipoxygenase may be involved in a number of diverse aspects of plant physiology including growth and development, pest resistance, and senescence or responses to wounding.</text>
</comment>
<keyword evidence="4" id="KW-0276">Fatty acid metabolism</keyword>
<dbReference type="OrthoDB" id="407298at2759"/>
<dbReference type="Proteomes" id="UP000516437">
    <property type="component" value="Chromosome 1"/>
</dbReference>
<dbReference type="PRINTS" id="PR00468">
    <property type="entry name" value="PLTLPOXGNASE"/>
</dbReference>
<dbReference type="InterPro" id="IPR001246">
    <property type="entry name" value="LipOase_plant"/>
</dbReference>
<keyword evidence="7" id="KW-1185">Reference proteome</keyword>
<name>A0A6A1WZ34_9ROSI</name>
<dbReference type="PRINTS" id="PR00087">
    <property type="entry name" value="LIPOXYGENASE"/>
</dbReference>
<dbReference type="InterPro" id="IPR013819">
    <property type="entry name" value="LipOase_C"/>
</dbReference>
<keyword evidence="4" id="KW-0443">Lipid metabolism</keyword>
<dbReference type="PANTHER" id="PTHR11771">
    <property type="entry name" value="LIPOXYGENASE"/>
    <property type="match status" value="1"/>
</dbReference>
<feature type="domain" description="Lipoxygenase" evidence="5">
    <location>
        <begin position="1"/>
        <end position="381"/>
    </location>
</feature>
<organism evidence="6 7">
    <name type="scientific">Morella rubra</name>
    <name type="common">Chinese bayberry</name>
    <dbReference type="NCBI Taxonomy" id="262757"/>
    <lineage>
        <taxon>Eukaryota</taxon>
        <taxon>Viridiplantae</taxon>
        <taxon>Streptophyta</taxon>
        <taxon>Embryophyta</taxon>
        <taxon>Tracheophyta</taxon>
        <taxon>Spermatophyta</taxon>
        <taxon>Magnoliopsida</taxon>
        <taxon>eudicotyledons</taxon>
        <taxon>Gunneridae</taxon>
        <taxon>Pentapetalae</taxon>
        <taxon>rosids</taxon>
        <taxon>fabids</taxon>
        <taxon>Fagales</taxon>
        <taxon>Myricaceae</taxon>
        <taxon>Morella</taxon>
    </lineage>
</organism>
<dbReference type="EC" id="1.13.11.-" evidence="4"/>
<dbReference type="GO" id="GO:0006633">
    <property type="term" value="P:fatty acid biosynthetic process"/>
    <property type="evidence" value="ECO:0007669"/>
    <property type="project" value="UniProtKB-KW"/>
</dbReference>
<dbReference type="InterPro" id="IPR000907">
    <property type="entry name" value="LipOase"/>
</dbReference>
<dbReference type="Gene3D" id="1.20.245.10">
    <property type="entry name" value="Lipoxygenase-1, Domain 5"/>
    <property type="match status" value="1"/>
</dbReference>
<dbReference type="Pfam" id="PF00305">
    <property type="entry name" value="Lipoxygenase"/>
    <property type="match status" value="1"/>
</dbReference>
<keyword evidence="1" id="KW-0479">Metal-binding</keyword>
<dbReference type="PROSITE" id="PS00081">
    <property type="entry name" value="LIPOXYGENASE_2"/>
    <property type="match status" value="1"/>
</dbReference>
<dbReference type="FunFam" id="3.10.450.60:FF:000005">
    <property type="entry name" value="Lipoxygenase"/>
    <property type="match status" value="1"/>
</dbReference>
<dbReference type="AlphaFoldDB" id="A0A6A1WZ34"/>
<keyword evidence="4" id="KW-0444">Lipid biosynthesis</keyword>
<sequence>MTAIIDSDLGFPYFNAIDSLFNEGVTLRPLKEKKLTNILPRLLKETVSFGLGTRNLLGRLLLVLIPYSIKLVTEWPLKSKLDPKIYGPSESAITTEIIEQEIRGFMTLKEAINQKKLFIIDFHDLFLPYVSKVREIKGTTFYGSRTLFFLSPDGTLRPLAIELTRPPLDGKPQWKEVFTPSWNATGVWLWRLAKAHVLAQESGYRQLVSHWLRTHAATEPYIIATNRQLSVIHPIYRLLHPHFRYTMEINAFAREVLINGGGIIENSFSPAKYSMEFSSVAYDQLWQFNLQALPADLISSLKLTIEDYPFANDGLVLWDSMKEWVSDYVNHHYPEPSLIESDQELQQWWTEILTVGHGDKKDEPCWPVLKTDSLCGIKLNK</sequence>
<dbReference type="PROSITE" id="PS51393">
    <property type="entry name" value="LIPOXYGENASE_3"/>
    <property type="match status" value="1"/>
</dbReference>
<evidence type="ECO:0000256" key="1">
    <source>
        <dbReference type="ARBA" id="ARBA00022723"/>
    </source>
</evidence>
<dbReference type="InterPro" id="IPR036226">
    <property type="entry name" value="LipOase_C_sf"/>
</dbReference>
<keyword evidence="4" id="KW-0275">Fatty acid biosynthesis</keyword>
<evidence type="ECO:0000313" key="6">
    <source>
        <dbReference type="EMBL" id="KAB1227840.1"/>
    </source>
</evidence>
<dbReference type="GO" id="GO:0034440">
    <property type="term" value="P:lipid oxidation"/>
    <property type="evidence" value="ECO:0007669"/>
    <property type="project" value="InterPro"/>
</dbReference>
<evidence type="ECO:0000256" key="2">
    <source>
        <dbReference type="ARBA" id="ARBA00022964"/>
    </source>
</evidence>
<dbReference type="UniPathway" id="UPA00382"/>
<keyword evidence="3" id="KW-0560">Oxidoreductase</keyword>
<dbReference type="GO" id="GO:0016165">
    <property type="term" value="F:linoleate 13S-lipoxygenase activity"/>
    <property type="evidence" value="ECO:0007669"/>
    <property type="project" value="UniProtKB-ARBA"/>
</dbReference>
<dbReference type="SUPFAM" id="SSF48484">
    <property type="entry name" value="Lipoxigenase"/>
    <property type="match status" value="1"/>
</dbReference>
<gene>
    <name evidence="6" type="ORF">CJ030_MR1G007062</name>
</gene>
<protein>
    <recommendedName>
        <fullName evidence="4">Lipoxygenase</fullName>
        <ecNumber evidence="4">1.13.11.-</ecNumber>
    </recommendedName>
</protein>
<proteinExistence type="inferred from homology"/>
<evidence type="ECO:0000256" key="4">
    <source>
        <dbReference type="RuleBase" id="RU003975"/>
    </source>
</evidence>
<evidence type="ECO:0000256" key="3">
    <source>
        <dbReference type="ARBA" id="ARBA00023002"/>
    </source>
</evidence>
<dbReference type="InterPro" id="IPR020834">
    <property type="entry name" value="LipOase_CS"/>
</dbReference>
<accession>A0A6A1WZ34</accession>
<dbReference type="GO" id="GO:0046872">
    <property type="term" value="F:metal ion binding"/>
    <property type="evidence" value="ECO:0007669"/>
    <property type="project" value="UniProtKB-UniRule"/>
</dbReference>